<keyword evidence="11 14" id="KW-1015">Disulfide bond</keyword>
<evidence type="ECO:0000256" key="11">
    <source>
        <dbReference type="ARBA" id="ARBA00023157"/>
    </source>
</evidence>
<feature type="topological domain" description="Cytoplasmic" evidence="14">
    <location>
        <begin position="63"/>
        <end position="68"/>
    </location>
</feature>
<accession>A0A2K9LJK2</accession>
<evidence type="ECO:0000313" key="17">
    <source>
        <dbReference type="Proteomes" id="UP000235116"/>
    </source>
</evidence>
<evidence type="ECO:0000256" key="12">
    <source>
        <dbReference type="ARBA" id="ARBA00023186"/>
    </source>
</evidence>
<dbReference type="Gene3D" id="1.20.1550.10">
    <property type="entry name" value="DsbB-like"/>
    <property type="match status" value="1"/>
</dbReference>
<sequence>MTLPSYRILNALGVLGAITSISFAYFYLQKHLGLEACPLCLIDRGIVIAIGFFFLLALLHNPAKIGQRLYSACALIFSGLGIAVCWRHLWLQNLPKDQIPECSPGLDYMLETFPIGETLRTIFNSAGECAEIQWSFMGLSIPAQTMLVFIGFAVLSLYQILRKNG</sequence>
<keyword evidence="5" id="KW-0997">Cell inner membrane</keyword>
<keyword evidence="9 14" id="KW-0560">Oxidoreductase</keyword>
<feature type="topological domain" description="Periplasmic" evidence="14">
    <location>
        <begin position="28"/>
        <end position="45"/>
    </location>
</feature>
<keyword evidence="4 14" id="KW-1003">Cell membrane</keyword>
<dbReference type="HAMAP" id="MF_00286">
    <property type="entry name" value="DsbB"/>
    <property type="match status" value="1"/>
</dbReference>
<evidence type="ECO:0000256" key="2">
    <source>
        <dbReference type="ARBA" id="ARBA00008823"/>
    </source>
</evidence>
<dbReference type="InterPro" id="IPR023380">
    <property type="entry name" value="DsbB-like_sf"/>
</dbReference>
<dbReference type="PANTHER" id="PTHR36570">
    <property type="entry name" value="DISULFIDE BOND FORMATION PROTEIN B"/>
    <property type="match status" value="1"/>
</dbReference>
<feature type="topological domain" description="Cytoplasmic" evidence="14">
    <location>
        <begin position="1"/>
        <end position="9"/>
    </location>
</feature>
<feature type="disulfide bond" description="Redox-active" evidence="14">
    <location>
        <begin position="37"/>
        <end position="40"/>
    </location>
</feature>
<evidence type="ECO:0000256" key="4">
    <source>
        <dbReference type="ARBA" id="ARBA00022475"/>
    </source>
</evidence>
<evidence type="ECO:0000256" key="1">
    <source>
        <dbReference type="ARBA" id="ARBA00004429"/>
    </source>
</evidence>
<feature type="transmembrane region" description="Helical" evidence="15">
    <location>
        <begin position="7"/>
        <end position="27"/>
    </location>
</feature>
<reference evidence="17" key="1">
    <citation type="submission" date="2017-08" db="EMBL/GenBank/DDBJ databases">
        <title>Direct submision.</title>
        <authorList>
            <person name="Kim S.-J."/>
            <person name="Rhee S.-K."/>
        </authorList>
    </citation>
    <scope>NUCLEOTIDE SEQUENCE [LARGE SCALE GENOMIC DNA]</scope>
    <source>
        <strain evidence="17">GI5</strain>
    </source>
</reference>
<dbReference type="OrthoDB" id="3711263at2"/>
<dbReference type="InterPro" id="IPR022920">
    <property type="entry name" value="Disulphide_bond_form_DsbB"/>
</dbReference>
<protein>
    <recommendedName>
        <fullName evidence="14">Disulfide bond formation protein B</fullName>
    </recommendedName>
    <alternativeName>
        <fullName evidence="14">Disulfide oxidoreductase</fullName>
    </alternativeName>
</protein>
<dbReference type="SUPFAM" id="SSF158442">
    <property type="entry name" value="DsbB-like"/>
    <property type="match status" value="1"/>
</dbReference>
<evidence type="ECO:0000256" key="9">
    <source>
        <dbReference type="ARBA" id="ARBA00023002"/>
    </source>
</evidence>
<evidence type="ECO:0000256" key="14">
    <source>
        <dbReference type="HAMAP-Rule" id="MF_00286"/>
    </source>
</evidence>
<comment type="function">
    <text evidence="14">Required for disulfide bond formation in some periplasmic proteins. Acts by oxidizing the DsbA protein.</text>
</comment>
<dbReference type="InterPro" id="IPR050183">
    <property type="entry name" value="DsbB"/>
</dbReference>
<keyword evidence="13 14" id="KW-0676">Redox-active center</keyword>
<keyword evidence="6 14" id="KW-0812">Transmembrane</keyword>
<dbReference type="Pfam" id="PF02600">
    <property type="entry name" value="DsbB"/>
    <property type="match status" value="1"/>
</dbReference>
<keyword evidence="10 14" id="KW-0472">Membrane</keyword>
<evidence type="ECO:0000256" key="13">
    <source>
        <dbReference type="ARBA" id="ARBA00023284"/>
    </source>
</evidence>
<dbReference type="EMBL" id="CP022684">
    <property type="protein sequence ID" value="AUM12539.1"/>
    <property type="molecule type" value="Genomic_DNA"/>
</dbReference>
<dbReference type="GO" id="GO:0009055">
    <property type="term" value="F:electron transfer activity"/>
    <property type="evidence" value="ECO:0007669"/>
    <property type="project" value="UniProtKB-UniRule"/>
</dbReference>
<dbReference type="KEGG" id="kak:Kalk_08955"/>
<evidence type="ECO:0000256" key="10">
    <source>
        <dbReference type="ARBA" id="ARBA00023136"/>
    </source>
</evidence>
<gene>
    <name evidence="14" type="primary">dsbB</name>
    <name evidence="16" type="ORF">Kalk_08955</name>
</gene>
<organism evidence="16 17">
    <name type="scientific">Ketobacter alkanivorans</name>
    <dbReference type="NCBI Taxonomy" id="1917421"/>
    <lineage>
        <taxon>Bacteria</taxon>
        <taxon>Pseudomonadati</taxon>
        <taxon>Pseudomonadota</taxon>
        <taxon>Gammaproteobacteria</taxon>
        <taxon>Pseudomonadales</taxon>
        <taxon>Ketobacteraceae</taxon>
        <taxon>Ketobacter</taxon>
    </lineage>
</organism>
<dbReference type="GO" id="GO:0006457">
    <property type="term" value="P:protein folding"/>
    <property type="evidence" value="ECO:0007669"/>
    <property type="project" value="InterPro"/>
</dbReference>
<proteinExistence type="inferred from homology"/>
<evidence type="ECO:0000256" key="15">
    <source>
        <dbReference type="SAM" id="Phobius"/>
    </source>
</evidence>
<name>A0A2K9LJK2_9GAMM</name>
<keyword evidence="8 14" id="KW-1133">Transmembrane helix</keyword>
<comment type="caution">
    <text evidence="14">Lacks conserved residue(s) required for the propagation of feature annotation.</text>
</comment>
<comment type="subcellular location">
    <subcellularLocation>
        <location evidence="1">Cell inner membrane</location>
        <topology evidence="1">Multi-pass membrane protein</topology>
    </subcellularLocation>
    <subcellularLocation>
        <location evidence="14">Cell membrane</location>
        <topology evidence="14">Multi-pass membrane protein</topology>
    </subcellularLocation>
</comment>
<evidence type="ECO:0000256" key="8">
    <source>
        <dbReference type="ARBA" id="ARBA00022989"/>
    </source>
</evidence>
<feature type="transmembrane region" description="Helical" evidence="15">
    <location>
        <begin position="141"/>
        <end position="161"/>
    </location>
</feature>
<keyword evidence="12 14" id="KW-0143">Chaperone</keyword>
<evidence type="ECO:0000256" key="7">
    <source>
        <dbReference type="ARBA" id="ARBA00022982"/>
    </source>
</evidence>
<dbReference type="PANTHER" id="PTHR36570:SF3">
    <property type="entry name" value="DISULFIDE BOND FORMATION PROTEIN B"/>
    <property type="match status" value="1"/>
</dbReference>
<dbReference type="GO" id="GO:0015035">
    <property type="term" value="F:protein-disulfide reductase activity"/>
    <property type="evidence" value="ECO:0007669"/>
    <property type="project" value="UniProtKB-UniRule"/>
</dbReference>
<evidence type="ECO:0000256" key="3">
    <source>
        <dbReference type="ARBA" id="ARBA00022448"/>
    </source>
</evidence>
<dbReference type="Proteomes" id="UP000235116">
    <property type="component" value="Chromosome"/>
</dbReference>
<keyword evidence="17" id="KW-1185">Reference proteome</keyword>
<dbReference type="AlphaFoldDB" id="A0A2K9LJK2"/>
<comment type="similarity">
    <text evidence="2 14">Belongs to the DsbB family.</text>
</comment>
<feature type="transmembrane region" description="Helical" evidence="15">
    <location>
        <begin position="69"/>
        <end position="89"/>
    </location>
</feature>
<evidence type="ECO:0000256" key="6">
    <source>
        <dbReference type="ARBA" id="ARBA00022692"/>
    </source>
</evidence>
<evidence type="ECO:0000256" key="5">
    <source>
        <dbReference type="ARBA" id="ARBA00022519"/>
    </source>
</evidence>
<feature type="transmembrane region" description="Helical" evidence="15">
    <location>
        <begin position="33"/>
        <end position="57"/>
    </location>
</feature>
<keyword evidence="3 14" id="KW-0813">Transport</keyword>
<feature type="topological domain" description="Cytoplasmic" evidence="14">
    <location>
        <begin position="163"/>
        <end position="165"/>
    </location>
</feature>
<keyword evidence="7 14" id="KW-0249">Electron transport</keyword>
<evidence type="ECO:0000313" key="16">
    <source>
        <dbReference type="EMBL" id="AUM12539.1"/>
    </source>
</evidence>
<dbReference type="InterPro" id="IPR003752">
    <property type="entry name" value="DiS_bond_form_DsbB/BdbC"/>
</dbReference>
<dbReference type="GO" id="GO:0005886">
    <property type="term" value="C:plasma membrane"/>
    <property type="evidence" value="ECO:0007669"/>
    <property type="project" value="UniProtKB-SubCell"/>
</dbReference>